<sequence>MAFIRITKNREGRKHVYLVEGYRENGKSKQRILYKYGLLDELEAKEPGILERLKREAKENSQAKSEEFLIKLSLKDPMNKPDENIGWKILEDLYTTLKLHQFFKKNKPSKMTMDLDETVKLLIFQRILNPGSKYKTFYHQASLFGDWNVPYNSVYRSLDILNTFQSEIQQHLHQEVSQLTNRTGTLVFYDVTNYFFEIDVPDEDIRDENGDLLVEGLRRRGASKEYRKDPIIQMGLFMDMNGIPIAYKLFRGNLTDPITYIPAIEQVKKQFGIERLVVVADKAMNSTNNLNATIKNNDGWIFSQKHRGKRGAPKDIQEKILEESGWQFNQDITFAKKSYIRERKLGTKKDSPTVKEKVLLTWSKKYEDRERIRREGALDYANKLTDAELFRQTSKKGGKKYLELSYLDKETGEVKPFSPLIRIDQEQVEFDAQFDGVHVLVTSEIEMEDDAILEAYQELSAIENCFRITKTEFETRPVYVRKNEHIEGHFLTCFISLVMIRLLYYITDKKMSPARMIEGLNSMLAADMGQGIYRVKQNHEASELLHLLGITWDRGTVRHEDIQKLGKNCIHNTIYDSKKLPKR</sequence>
<dbReference type="PANTHER" id="PTHR34614">
    <property type="match status" value="1"/>
</dbReference>
<dbReference type="PANTHER" id="PTHR34614:SF2">
    <property type="entry name" value="TRANSPOSASE IS4-LIKE DOMAIN-CONTAINING PROTEIN"/>
    <property type="match status" value="1"/>
</dbReference>
<gene>
    <name evidence="2" type="ORF">ABID50_002141</name>
</gene>
<evidence type="ECO:0000313" key="3">
    <source>
        <dbReference type="Proteomes" id="UP001549134"/>
    </source>
</evidence>
<dbReference type="GeneID" id="78828068"/>
<proteinExistence type="predicted"/>
<dbReference type="InterPro" id="IPR002559">
    <property type="entry name" value="Transposase_11"/>
</dbReference>
<dbReference type="RefSeq" id="WP_237395190.1">
    <property type="nucleotide sequence ID" value="NZ_AP024276.1"/>
</dbReference>
<keyword evidence="3" id="KW-1185">Reference proteome</keyword>
<comment type="caution">
    <text evidence="2">The sequence shown here is derived from an EMBL/GenBank/DDBJ whole genome shotgun (WGS) entry which is preliminary data.</text>
</comment>
<dbReference type="EMBL" id="JBEPLX010000050">
    <property type="protein sequence ID" value="MET3534954.1"/>
    <property type="molecule type" value="Genomic_DNA"/>
</dbReference>
<dbReference type="NCBIfam" id="NF033559">
    <property type="entry name" value="transpos_IS1634"/>
    <property type="match status" value="1"/>
</dbReference>
<evidence type="ECO:0000259" key="1">
    <source>
        <dbReference type="Pfam" id="PF01609"/>
    </source>
</evidence>
<name>A0ABV2EV12_9STRE</name>
<organism evidence="2 3">
    <name type="scientific">Streptococcus parasuis</name>
    <dbReference type="NCBI Taxonomy" id="1501662"/>
    <lineage>
        <taxon>Bacteria</taxon>
        <taxon>Bacillati</taxon>
        <taxon>Bacillota</taxon>
        <taxon>Bacilli</taxon>
        <taxon>Lactobacillales</taxon>
        <taxon>Streptococcaceae</taxon>
        <taxon>Streptococcus</taxon>
    </lineage>
</organism>
<evidence type="ECO:0000313" key="2">
    <source>
        <dbReference type="EMBL" id="MET3534954.1"/>
    </source>
</evidence>
<reference evidence="2 3" key="1">
    <citation type="submission" date="2024-06" db="EMBL/GenBank/DDBJ databases">
        <title>Genomic Encyclopedia of Type Strains, Phase IV (KMG-IV): sequencing the most valuable type-strain genomes for metagenomic binning, comparative biology and taxonomic classification.</title>
        <authorList>
            <person name="Goeker M."/>
        </authorList>
    </citation>
    <scope>NUCLEOTIDE SEQUENCE [LARGE SCALE GENOMIC DNA]</scope>
    <source>
        <strain evidence="2 3">DSM 29126</strain>
    </source>
</reference>
<dbReference type="Proteomes" id="UP001549134">
    <property type="component" value="Unassembled WGS sequence"/>
</dbReference>
<dbReference type="InterPro" id="IPR012337">
    <property type="entry name" value="RNaseH-like_sf"/>
</dbReference>
<dbReference type="InterPro" id="IPR047654">
    <property type="entry name" value="IS1634_transpos"/>
</dbReference>
<dbReference type="SUPFAM" id="SSF53098">
    <property type="entry name" value="Ribonuclease H-like"/>
    <property type="match status" value="1"/>
</dbReference>
<dbReference type="Pfam" id="PF01609">
    <property type="entry name" value="DDE_Tnp_1"/>
    <property type="match status" value="1"/>
</dbReference>
<accession>A0ABV2EV12</accession>
<protein>
    <submittedName>
        <fullName evidence="2">Transposase</fullName>
    </submittedName>
</protein>
<feature type="domain" description="Transposase IS4-like" evidence="1">
    <location>
        <begin position="234"/>
        <end position="499"/>
    </location>
</feature>